<feature type="compositionally biased region" description="Basic and acidic residues" evidence="5">
    <location>
        <begin position="196"/>
        <end position="215"/>
    </location>
</feature>
<dbReference type="AlphaFoldDB" id="A0A4S4FZ95"/>
<protein>
    <submittedName>
        <fullName evidence="8">RNA polymerase sigma factor</fullName>
    </submittedName>
</protein>
<dbReference type="GO" id="GO:0006352">
    <property type="term" value="P:DNA-templated transcription initiation"/>
    <property type="evidence" value="ECO:0007669"/>
    <property type="project" value="InterPro"/>
</dbReference>
<evidence type="ECO:0000256" key="1">
    <source>
        <dbReference type="ARBA" id="ARBA00010641"/>
    </source>
</evidence>
<evidence type="ECO:0000259" key="6">
    <source>
        <dbReference type="Pfam" id="PF04542"/>
    </source>
</evidence>
<name>A0A4S4FZ95_9ACTN</name>
<dbReference type="SUPFAM" id="SSF88659">
    <property type="entry name" value="Sigma3 and sigma4 domains of RNA polymerase sigma factors"/>
    <property type="match status" value="1"/>
</dbReference>
<dbReference type="Proteomes" id="UP000308978">
    <property type="component" value="Unassembled WGS sequence"/>
</dbReference>
<dbReference type="InterPro" id="IPR014284">
    <property type="entry name" value="RNA_pol_sigma-70_dom"/>
</dbReference>
<dbReference type="SUPFAM" id="SSF88946">
    <property type="entry name" value="Sigma2 domain of RNA polymerase sigma factors"/>
    <property type="match status" value="1"/>
</dbReference>
<organism evidence="8 9">
    <name type="scientific">Adlercreutzia caecimuris</name>
    <dbReference type="NCBI Taxonomy" id="671266"/>
    <lineage>
        <taxon>Bacteria</taxon>
        <taxon>Bacillati</taxon>
        <taxon>Actinomycetota</taxon>
        <taxon>Coriobacteriia</taxon>
        <taxon>Eggerthellales</taxon>
        <taxon>Eggerthellaceae</taxon>
        <taxon>Adlercreutzia</taxon>
    </lineage>
</organism>
<dbReference type="InterPro" id="IPR013325">
    <property type="entry name" value="RNA_pol_sigma_r2"/>
</dbReference>
<evidence type="ECO:0000256" key="5">
    <source>
        <dbReference type="SAM" id="MobiDB-lite"/>
    </source>
</evidence>
<dbReference type="Gene3D" id="1.10.1740.10">
    <property type="match status" value="1"/>
</dbReference>
<dbReference type="InterPro" id="IPR013249">
    <property type="entry name" value="RNA_pol_sigma70_r4_t2"/>
</dbReference>
<accession>A0A4S4FZ95</accession>
<dbReference type="PANTHER" id="PTHR43133">
    <property type="entry name" value="RNA POLYMERASE ECF-TYPE SIGMA FACTO"/>
    <property type="match status" value="1"/>
</dbReference>
<dbReference type="NCBIfam" id="TIGR02937">
    <property type="entry name" value="sigma70-ECF"/>
    <property type="match status" value="1"/>
</dbReference>
<keyword evidence="4" id="KW-0804">Transcription</keyword>
<sequence>MRSDQFIEDAMRAHSDALFRTACSMLNSEEEARDATQEAFIKLFKSETNFKDDDHVRCWLIRVVQNDCIDRQRREKRVAIDLVDPTEPDAIERLIGDRALLSQSEVELDEDHFLWRHVATLSEDDRRAVHLRYAEDLSLREIAKITGWSYGATGTRLCRACKKLKRLVEAELKQRKEEDREKIDKKTIRDVPQADPHADLRGRGPRRDDADHSGSEGRASPKRGRRSRGSGRRPDGDEDGLAYA</sequence>
<dbReference type="InterPro" id="IPR036388">
    <property type="entry name" value="WH-like_DNA-bd_sf"/>
</dbReference>
<dbReference type="InterPro" id="IPR039425">
    <property type="entry name" value="RNA_pol_sigma-70-like"/>
</dbReference>
<feature type="compositionally biased region" description="Basic and acidic residues" evidence="5">
    <location>
        <begin position="175"/>
        <end position="189"/>
    </location>
</feature>
<keyword evidence="2" id="KW-0805">Transcription regulation</keyword>
<dbReference type="Pfam" id="PF08281">
    <property type="entry name" value="Sigma70_r4_2"/>
    <property type="match status" value="1"/>
</dbReference>
<dbReference type="CDD" id="cd06171">
    <property type="entry name" value="Sigma70_r4"/>
    <property type="match status" value="1"/>
</dbReference>
<evidence type="ECO:0000256" key="2">
    <source>
        <dbReference type="ARBA" id="ARBA00023015"/>
    </source>
</evidence>
<feature type="compositionally biased region" description="Basic residues" evidence="5">
    <location>
        <begin position="220"/>
        <end position="231"/>
    </location>
</feature>
<keyword evidence="3" id="KW-0731">Sigma factor</keyword>
<reference evidence="8 9" key="1">
    <citation type="submission" date="2019-04" db="EMBL/GenBank/DDBJ databases">
        <title>Microbes associate with the intestines of laboratory mice.</title>
        <authorList>
            <person name="Navarre W."/>
            <person name="Wong E."/>
            <person name="Huang K.C."/>
            <person name="Tropini C."/>
            <person name="Ng K."/>
            <person name="Yu B."/>
        </authorList>
    </citation>
    <scope>NUCLEOTIDE SEQUENCE [LARGE SCALE GENOMIC DNA]</scope>
    <source>
        <strain evidence="8 9">NM80_B27</strain>
    </source>
</reference>
<dbReference type="GO" id="GO:0003677">
    <property type="term" value="F:DNA binding"/>
    <property type="evidence" value="ECO:0007669"/>
    <property type="project" value="InterPro"/>
</dbReference>
<proteinExistence type="inferred from homology"/>
<dbReference type="EMBL" id="SSTJ01000016">
    <property type="protein sequence ID" value="THG36439.1"/>
    <property type="molecule type" value="Genomic_DNA"/>
</dbReference>
<evidence type="ECO:0000259" key="7">
    <source>
        <dbReference type="Pfam" id="PF08281"/>
    </source>
</evidence>
<gene>
    <name evidence="8" type="ORF">E5986_09915</name>
</gene>
<feature type="region of interest" description="Disordered" evidence="5">
    <location>
        <begin position="175"/>
        <end position="244"/>
    </location>
</feature>
<dbReference type="InterPro" id="IPR013324">
    <property type="entry name" value="RNA_pol_sigma_r3/r4-like"/>
</dbReference>
<dbReference type="Pfam" id="PF04542">
    <property type="entry name" value="Sigma70_r2"/>
    <property type="match status" value="1"/>
</dbReference>
<dbReference type="InterPro" id="IPR007627">
    <property type="entry name" value="RNA_pol_sigma70_r2"/>
</dbReference>
<dbReference type="Gene3D" id="1.10.10.10">
    <property type="entry name" value="Winged helix-like DNA-binding domain superfamily/Winged helix DNA-binding domain"/>
    <property type="match status" value="1"/>
</dbReference>
<evidence type="ECO:0000256" key="3">
    <source>
        <dbReference type="ARBA" id="ARBA00023082"/>
    </source>
</evidence>
<feature type="domain" description="RNA polymerase sigma-70 region 2" evidence="6">
    <location>
        <begin position="12"/>
        <end position="77"/>
    </location>
</feature>
<feature type="domain" description="RNA polymerase sigma factor 70 region 4 type 2" evidence="7">
    <location>
        <begin position="118"/>
        <end position="164"/>
    </location>
</feature>
<dbReference type="PANTHER" id="PTHR43133:SF51">
    <property type="entry name" value="RNA POLYMERASE SIGMA FACTOR"/>
    <property type="match status" value="1"/>
</dbReference>
<comment type="caution">
    <text evidence="8">The sequence shown here is derived from an EMBL/GenBank/DDBJ whole genome shotgun (WGS) entry which is preliminary data.</text>
</comment>
<evidence type="ECO:0000313" key="8">
    <source>
        <dbReference type="EMBL" id="THG36439.1"/>
    </source>
</evidence>
<dbReference type="GO" id="GO:0016987">
    <property type="term" value="F:sigma factor activity"/>
    <property type="evidence" value="ECO:0007669"/>
    <property type="project" value="UniProtKB-KW"/>
</dbReference>
<comment type="similarity">
    <text evidence="1">Belongs to the sigma-70 factor family. ECF subfamily.</text>
</comment>
<evidence type="ECO:0000256" key="4">
    <source>
        <dbReference type="ARBA" id="ARBA00023163"/>
    </source>
</evidence>
<evidence type="ECO:0000313" key="9">
    <source>
        <dbReference type="Proteomes" id="UP000308978"/>
    </source>
</evidence>